<organism evidence="2 3">
    <name type="scientific">Coccomyxa subellipsoidea</name>
    <dbReference type="NCBI Taxonomy" id="248742"/>
    <lineage>
        <taxon>Eukaryota</taxon>
        <taxon>Viridiplantae</taxon>
        <taxon>Chlorophyta</taxon>
        <taxon>core chlorophytes</taxon>
        <taxon>Trebouxiophyceae</taxon>
        <taxon>Trebouxiophyceae incertae sedis</taxon>
        <taxon>Coccomyxaceae</taxon>
        <taxon>Coccomyxa</taxon>
    </lineage>
</organism>
<comment type="caution">
    <text evidence="2">The sequence shown here is derived from an EMBL/GenBank/DDBJ whole genome shotgun (WGS) entry which is preliminary data.</text>
</comment>
<sequence>MAWESSKSGPSSAQQPLLPASDKEERPALGVPVAIGQKESVWKGTTWQDGCCGSNMETIDLRRVVEIHFHRSLLQLCFNRGTITIHSDHAEYPDLKLTTFGTRKIFERLREV</sequence>
<reference evidence="2 3" key="1">
    <citation type="journal article" date="2024" name="Nat. Commun.">
        <title>Phylogenomics reveals the evolutionary origins of lichenization in chlorophyte algae.</title>
        <authorList>
            <person name="Puginier C."/>
            <person name="Libourel C."/>
            <person name="Otte J."/>
            <person name="Skaloud P."/>
            <person name="Haon M."/>
            <person name="Grisel S."/>
            <person name="Petersen M."/>
            <person name="Berrin J.G."/>
            <person name="Delaux P.M."/>
            <person name="Dal Grande F."/>
            <person name="Keller J."/>
        </authorList>
    </citation>
    <scope>NUCLEOTIDE SEQUENCE [LARGE SCALE GENOMIC DNA]</scope>
    <source>
        <strain evidence="2 3">SAG 216-7</strain>
    </source>
</reference>
<name>A0ABR2YNA8_9CHLO</name>
<evidence type="ECO:0000256" key="1">
    <source>
        <dbReference type="SAM" id="MobiDB-lite"/>
    </source>
</evidence>
<keyword evidence="3" id="KW-1185">Reference proteome</keyword>
<protein>
    <submittedName>
        <fullName evidence="2">Uncharacterized protein</fullName>
    </submittedName>
</protein>
<proteinExistence type="predicted"/>
<gene>
    <name evidence="2" type="ORF">WJX75_009084</name>
</gene>
<evidence type="ECO:0000313" key="3">
    <source>
        <dbReference type="Proteomes" id="UP001491310"/>
    </source>
</evidence>
<feature type="compositionally biased region" description="Polar residues" evidence="1">
    <location>
        <begin position="1"/>
        <end position="15"/>
    </location>
</feature>
<dbReference type="EMBL" id="JALJOT010000008">
    <property type="protein sequence ID" value="KAK9908521.1"/>
    <property type="molecule type" value="Genomic_DNA"/>
</dbReference>
<accession>A0ABR2YNA8</accession>
<evidence type="ECO:0000313" key="2">
    <source>
        <dbReference type="EMBL" id="KAK9908521.1"/>
    </source>
</evidence>
<feature type="region of interest" description="Disordered" evidence="1">
    <location>
        <begin position="1"/>
        <end position="28"/>
    </location>
</feature>
<dbReference type="Proteomes" id="UP001491310">
    <property type="component" value="Unassembled WGS sequence"/>
</dbReference>